<evidence type="ECO:0000313" key="1">
    <source>
        <dbReference type="EMBL" id="KAI0089348.1"/>
    </source>
</evidence>
<keyword evidence="2" id="KW-1185">Reference proteome</keyword>
<organism evidence="1 2">
    <name type="scientific">Irpex rosettiformis</name>
    <dbReference type="NCBI Taxonomy" id="378272"/>
    <lineage>
        <taxon>Eukaryota</taxon>
        <taxon>Fungi</taxon>
        <taxon>Dikarya</taxon>
        <taxon>Basidiomycota</taxon>
        <taxon>Agaricomycotina</taxon>
        <taxon>Agaricomycetes</taxon>
        <taxon>Polyporales</taxon>
        <taxon>Irpicaceae</taxon>
        <taxon>Irpex</taxon>
    </lineage>
</organism>
<accession>A0ACB8U519</accession>
<dbReference type="Proteomes" id="UP001055072">
    <property type="component" value="Unassembled WGS sequence"/>
</dbReference>
<name>A0ACB8U519_9APHY</name>
<protein>
    <submittedName>
        <fullName evidence="1">WD repeat-containing protein 61</fullName>
    </submittedName>
</protein>
<dbReference type="EMBL" id="MU274911">
    <property type="protein sequence ID" value="KAI0089348.1"/>
    <property type="molecule type" value="Genomic_DNA"/>
</dbReference>
<gene>
    <name evidence="1" type="ORF">BDY19DRAFT_945423</name>
</gene>
<sequence length="323" mass="34295">MSLAFLHVTDGAEPHADSIWSVAWTPQDQVFTASADGSLKQWNPTSGQVSHSQPPHSLGIVSMSTDSNGKKVLWNTLEGLTSLWDLDSGEVAGKWESYVRGSEGGEPAWSVSLHPSGSTFAATGGSGNITIHSAESSSFGERKATLPSGRTKFGLCTKYSPDGTRVAMSSETGQIYIFDVAAEKLISTYTSHAMAVRSFAWSPDSQLLVSASEDKRLIMHDVRHSPSGKPGSGAVATLSGHTSWVLCADVSPDGRFVLSGSADKTMRIWDLSTRTSVSTVQDTGEVWSVSWRPKPAQHGSSGEFVSGGEDGVVRWWRSAGASG</sequence>
<evidence type="ECO:0000313" key="2">
    <source>
        <dbReference type="Proteomes" id="UP001055072"/>
    </source>
</evidence>
<proteinExistence type="predicted"/>
<comment type="caution">
    <text evidence="1">The sequence shown here is derived from an EMBL/GenBank/DDBJ whole genome shotgun (WGS) entry which is preliminary data.</text>
</comment>
<reference evidence="1" key="1">
    <citation type="journal article" date="2021" name="Environ. Microbiol.">
        <title>Gene family expansions and transcriptome signatures uncover fungal adaptations to wood decay.</title>
        <authorList>
            <person name="Hage H."/>
            <person name="Miyauchi S."/>
            <person name="Viragh M."/>
            <person name="Drula E."/>
            <person name="Min B."/>
            <person name="Chaduli D."/>
            <person name="Navarro D."/>
            <person name="Favel A."/>
            <person name="Norest M."/>
            <person name="Lesage-Meessen L."/>
            <person name="Balint B."/>
            <person name="Merenyi Z."/>
            <person name="de Eugenio L."/>
            <person name="Morin E."/>
            <person name="Martinez A.T."/>
            <person name="Baldrian P."/>
            <person name="Stursova M."/>
            <person name="Martinez M.J."/>
            <person name="Novotny C."/>
            <person name="Magnuson J.K."/>
            <person name="Spatafora J.W."/>
            <person name="Maurice S."/>
            <person name="Pangilinan J."/>
            <person name="Andreopoulos W."/>
            <person name="LaButti K."/>
            <person name="Hundley H."/>
            <person name="Na H."/>
            <person name="Kuo A."/>
            <person name="Barry K."/>
            <person name="Lipzen A."/>
            <person name="Henrissat B."/>
            <person name="Riley R."/>
            <person name="Ahrendt S."/>
            <person name="Nagy L.G."/>
            <person name="Grigoriev I.V."/>
            <person name="Martin F."/>
            <person name="Rosso M.N."/>
        </authorList>
    </citation>
    <scope>NUCLEOTIDE SEQUENCE</scope>
    <source>
        <strain evidence="1">CBS 384.51</strain>
    </source>
</reference>